<dbReference type="Gene3D" id="1.10.510.10">
    <property type="entry name" value="Transferase(Phosphotransferase) domain 1"/>
    <property type="match status" value="1"/>
</dbReference>
<dbReference type="InterPro" id="IPR036028">
    <property type="entry name" value="SH3-like_dom_sf"/>
</dbReference>
<dbReference type="InterPro" id="IPR011009">
    <property type="entry name" value="Kinase-like_dom_sf"/>
</dbReference>
<comment type="catalytic activity">
    <reaction evidence="11">
        <text>L-threonyl-[protein] + ATP = O-phospho-L-threonyl-[protein] + ADP + H(+)</text>
        <dbReference type="Rhea" id="RHEA:46608"/>
        <dbReference type="Rhea" id="RHEA-COMP:11060"/>
        <dbReference type="Rhea" id="RHEA-COMP:11605"/>
        <dbReference type="ChEBI" id="CHEBI:15378"/>
        <dbReference type="ChEBI" id="CHEBI:30013"/>
        <dbReference type="ChEBI" id="CHEBI:30616"/>
        <dbReference type="ChEBI" id="CHEBI:61977"/>
        <dbReference type="ChEBI" id="CHEBI:456216"/>
        <dbReference type="EC" id="2.7.11.25"/>
    </reaction>
</comment>
<comment type="catalytic activity">
    <reaction evidence="12">
        <text>L-seryl-[protein] + ATP = O-phospho-L-seryl-[protein] + ADP + H(+)</text>
        <dbReference type="Rhea" id="RHEA:17989"/>
        <dbReference type="Rhea" id="RHEA-COMP:9863"/>
        <dbReference type="Rhea" id="RHEA-COMP:11604"/>
        <dbReference type="ChEBI" id="CHEBI:15378"/>
        <dbReference type="ChEBI" id="CHEBI:29999"/>
        <dbReference type="ChEBI" id="CHEBI:30616"/>
        <dbReference type="ChEBI" id="CHEBI:83421"/>
        <dbReference type="ChEBI" id="CHEBI:456216"/>
        <dbReference type="EC" id="2.7.11.25"/>
    </reaction>
</comment>
<dbReference type="GO" id="GO:0005524">
    <property type="term" value="F:ATP binding"/>
    <property type="evidence" value="ECO:0007669"/>
    <property type="project" value="UniProtKB-UniRule"/>
</dbReference>
<dbReference type="SUPFAM" id="SSF50044">
    <property type="entry name" value="SH3-domain"/>
    <property type="match status" value="1"/>
</dbReference>
<evidence type="ECO:0000256" key="3">
    <source>
        <dbReference type="ARBA" id="ARBA00012406"/>
    </source>
</evidence>
<feature type="region of interest" description="Disordered" evidence="15">
    <location>
        <begin position="534"/>
        <end position="617"/>
    </location>
</feature>
<dbReference type="EC" id="2.7.11.25" evidence="3"/>
<evidence type="ECO:0000256" key="2">
    <source>
        <dbReference type="ARBA" id="ARBA00006529"/>
    </source>
</evidence>
<dbReference type="SUPFAM" id="SSF56112">
    <property type="entry name" value="Protein kinase-like (PK-like)"/>
    <property type="match status" value="1"/>
</dbReference>
<evidence type="ECO:0000256" key="11">
    <source>
        <dbReference type="ARBA" id="ARBA00047559"/>
    </source>
</evidence>
<dbReference type="SMART" id="SM00220">
    <property type="entry name" value="S_TKc"/>
    <property type="match status" value="1"/>
</dbReference>
<dbReference type="InterPro" id="IPR001245">
    <property type="entry name" value="Ser-Thr/Tyr_kinase_cat_dom"/>
</dbReference>
<protein>
    <recommendedName>
        <fullName evidence="3">mitogen-activated protein kinase kinase kinase</fullName>
        <ecNumber evidence="3">2.7.11.25</ecNumber>
    </recommendedName>
</protein>
<dbReference type="PROSITE" id="PS50002">
    <property type="entry name" value="SH3"/>
    <property type="match status" value="1"/>
</dbReference>
<dbReference type="AlphaFoldDB" id="A0A8C4WT84"/>
<evidence type="ECO:0000256" key="7">
    <source>
        <dbReference type="ARBA" id="ARBA00022737"/>
    </source>
</evidence>
<comment type="similarity">
    <text evidence="2">Belongs to the protein kinase superfamily. STE Ser/Thr protein kinase family. MAP kinase kinase kinase subfamily.</text>
</comment>
<proteinExistence type="inferred from homology"/>
<dbReference type="CDD" id="cd12059">
    <property type="entry name" value="SH3_MLK1-3"/>
    <property type="match status" value="1"/>
</dbReference>
<dbReference type="Proteomes" id="UP000694388">
    <property type="component" value="Unplaced"/>
</dbReference>
<evidence type="ECO:0000259" key="17">
    <source>
        <dbReference type="PROSITE" id="PS50011"/>
    </source>
</evidence>
<evidence type="ECO:0000256" key="5">
    <source>
        <dbReference type="ARBA" id="ARBA00022527"/>
    </source>
</evidence>
<accession>A0A8C4WT84</accession>
<keyword evidence="8 14" id="KW-0547">Nucleotide-binding</keyword>
<evidence type="ECO:0000256" key="12">
    <source>
        <dbReference type="ARBA" id="ARBA00048329"/>
    </source>
</evidence>
<keyword evidence="4 13" id="KW-0728">SH3 domain</keyword>
<organism evidence="18 19">
    <name type="scientific">Eptatretus burgeri</name>
    <name type="common">Inshore hagfish</name>
    <dbReference type="NCBI Taxonomy" id="7764"/>
    <lineage>
        <taxon>Eukaryota</taxon>
        <taxon>Metazoa</taxon>
        <taxon>Chordata</taxon>
        <taxon>Craniata</taxon>
        <taxon>Vertebrata</taxon>
        <taxon>Cyclostomata</taxon>
        <taxon>Myxini</taxon>
        <taxon>Myxiniformes</taxon>
        <taxon>Myxinidae</taxon>
        <taxon>Eptatretinae</taxon>
        <taxon>Eptatretus</taxon>
    </lineage>
</organism>
<dbReference type="InterPro" id="IPR051681">
    <property type="entry name" value="Ser/Thr_Kinases-Pseudokinases"/>
</dbReference>
<dbReference type="SMART" id="SM00326">
    <property type="entry name" value="SH3"/>
    <property type="match status" value="1"/>
</dbReference>
<dbReference type="PRINTS" id="PR00452">
    <property type="entry name" value="SH3DOMAIN"/>
</dbReference>
<feature type="domain" description="SH3" evidence="16">
    <location>
        <begin position="27"/>
        <end position="91"/>
    </location>
</feature>
<keyword evidence="7" id="KW-0677">Repeat</keyword>
<evidence type="ECO:0000313" key="18">
    <source>
        <dbReference type="Ensembl" id="ENSEBUP00000010241.1"/>
    </source>
</evidence>
<keyword evidence="5" id="KW-0723">Serine/threonine-protein kinase</keyword>
<feature type="binding site" evidence="14">
    <location>
        <position position="146"/>
    </location>
    <ligand>
        <name>ATP</name>
        <dbReference type="ChEBI" id="CHEBI:30616"/>
    </ligand>
</feature>
<evidence type="ECO:0000256" key="13">
    <source>
        <dbReference type="PROSITE-ProRule" id="PRU00192"/>
    </source>
</evidence>
<feature type="region of interest" description="Disordered" evidence="15">
    <location>
        <begin position="722"/>
        <end position="743"/>
    </location>
</feature>
<evidence type="ECO:0000313" key="19">
    <source>
        <dbReference type="Proteomes" id="UP000694388"/>
    </source>
</evidence>
<dbReference type="InterPro" id="IPR017441">
    <property type="entry name" value="Protein_kinase_ATP_BS"/>
</dbReference>
<dbReference type="Pfam" id="PF07714">
    <property type="entry name" value="PK_Tyr_Ser-Thr"/>
    <property type="match status" value="1"/>
</dbReference>
<dbReference type="InterPro" id="IPR000719">
    <property type="entry name" value="Prot_kinase_dom"/>
</dbReference>
<dbReference type="PROSITE" id="PS50011">
    <property type="entry name" value="PROTEIN_KINASE_DOM"/>
    <property type="match status" value="1"/>
</dbReference>
<feature type="compositionally biased region" description="Basic residues" evidence="15">
    <location>
        <begin position="594"/>
        <end position="617"/>
    </location>
</feature>
<dbReference type="PRINTS" id="PR00109">
    <property type="entry name" value="TYRKINASE"/>
</dbReference>
<feature type="region of interest" description="Disordered" evidence="15">
    <location>
        <begin position="855"/>
        <end position="887"/>
    </location>
</feature>
<dbReference type="PROSITE" id="PS00108">
    <property type="entry name" value="PROTEIN_KINASE_ST"/>
    <property type="match status" value="1"/>
</dbReference>
<evidence type="ECO:0000259" key="16">
    <source>
        <dbReference type="PROSITE" id="PS50002"/>
    </source>
</evidence>
<dbReference type="Ensembl" id="ENSEBUT00000010785.1">
    <property type="protein sequence ID" value="ENSEBUP00000010241.1"/>
    <property type="gene ID" value="ENSEBUG00000006569.1"/>
</dbReference>
<dbReference type="GO" id="GO:0004706">
    <property type="term" value="F:JUN kinase kinase kinase activity"/>
    <property type="evidence" value="ECO:0007669"/>
    <property type="project" value="TreeGrafter"/>
</dbReference>
<evidence type="ECO:0000256" key="8">
    <source>
        <dbReference type="ARBA" id="ARBA00022741"/>
    </source>
</evidence>
<keyword evidence="9" id="KW-0418">Kinase</keyword>
<evidence type="ECO:0000256" key="6">
    <source>
        <dbReference type="ARBA" id="ARBA00022679"/>
    </source>
</evidence>
<dbReference type="CDD" id="cd22249">
    <property type="entry name" value="UDM1_RNF168_RNF169-like"/>
    <property type="match status" value="1"/>
</dbReference>
<evidence type="ECO:0000256" key="10">
    <source>
        <dbReference type="ARBA" id="ARBA00022840"/>
    </source>
</evidence>
<dbReference type="Gene3D" id="3.30.200.20">
    <property type="entry name" value="Phosphorylase Kinase, domain 1"/>
    <property type="match status" value="1"/>
</dbReference>
<feature type="compositionally biased region" description="Basic and acidic residues" evidence="15">
    <location>
        <begin position="543"/>
        <end position="579"/>
    </location>
</feature>
<evidence type="ECO:0000256" key="1">
    <source>
        <dbReference type="ARBA" id="ARBA00001946"/>
    </source>
</evidence>
<dbReference type="PROSITE" id="PS00107">
    <property type="entry name" value="PROTEIN_KINASE_ATP"/>
    <property type="match status" value="1"/>
</dbReference>
<dbReference type="Pfam" id="PF14604">
    <property type="entry name" value="SH3_9"/>
    <property type="match status" value="1"/>
</dbReference>
<feature type="domain" description="Protein kinase" evidence="17">
    <location>
        <begin position="119"/>
        <end position="381"/>
    </location>
</feature>
<evidence type="ECO:0000256" key="15">
    <source>
        <dbReference type="SAM" id="MobiDB-lite"/>
    </source>
</evidence>
<dbReference type="FunFam" id="1.10.510.10:FF:000076">
    <property type="entry name" value="Mitogen-activated protein kinase kinase kinase"/>
    <property type="match status" value="1"/>
</dbReference>
<dbReference type="CDD" id="cd14061">
    <property type="entry name" value="STKc_MLK"/>
    <property type="match status" value="1"/>
</dbReference>
<comment type="cofactor">
    <cofactor evidence="1">
        <name>Mg(2+)</name>
        <dbReference type="ChEBI" id="CHEBI:18420"/>
    </cofactor>
</comment>
<sequence>MEPLRGIFKSWSLRDTRRNGDVAQYGRPNPVWTAVHSYDASSEDELTLRPGDRVEVLSHDAKVSGDEGWWKGKVHNKVGIFPSNYVANIRAIKGAYSKFPGTRPVPTLISPAEIHFHDLRLQEIIGAGGFGKVYRGSWNNLEVAVKAARHNADEDIGATLDSVRQEAKLFSMLRHTNIIDLLAVCLEPPNPCLIMEYALGGPLNRVLVGRRIPPDILLDWAVQIARGMLYLHEKAPVAIIHRDLKSSNVLLLEKISKDDITNKTLKITDFGLAREWHKTTKMSAAGTYAWMAPEVIKTSTFSKGSDVWSYGVLVWELLTGEVPYRGIDGLAVAYGVAVNKLTLPIPTTCPKPFTMLMTDCWKPDPHTRPPFATILEELEKLQISGTFHIPQESFQSMQDDWKVEIAQMFDELRLKEKELRSREEELMHASLVQKLQEKVLHQREQELTERENDVFERELNVLIVQMNKEKPRVPKRKVKYILPRRKVGKDGHNISMPSGFQHKITVQVTPSPNHHLSPPESPGQVPRLRAIQLTDGEDTTSSETKKHQSRDKKTAVRREASNDNKDAKQKPNSEIKDDGDQANGIAYSPEDPHTKRKDQRGSQRKRTRQQRHTGRRRKQNYLLCLNLSSYSTDEEILDQDEVGVSCSDDQFSSAERHSSNSALFNCGIVLASVGLGADIRQARHFEELHGQPWTPNVNEQQRGLFEQVSGINHNIRPFSSWRRSPRQGLKEANGRKCRDASPRSAMLSSISNSLRSLLRLDTEDVPPSSLQPAMVMVERNSSISPTLTVENISFSVEVQQETQLDRGVEENVCNSPITVQTEEEQSMNSPGLMVVSSGSHVHKASSIPWVLDPSPVTLPHESRPNSRSEDRTGITFPSRTSQKDCQTNDTVVSESQHSLLAETNRPQQIVPDTIGVSWLTTEDDAELPVTLLDADADGQSRDGTVPLQVHIALSQALSRYTVVPGLQQ</sequence>
<dbReference type="InterPro" id="IPR008271">
    <property type="entry name" value="Ser/Thr_kinase_AS"/>
</dbReference>
<name>A0A8C4WT84_EPTBU</name>
<keyword evidence="10 14" id="KW-0067">ATP-binding</keyword>
<evidence type="ECO:0000256" key="9">
    <source>
        <dbReference type="ARBA" id="ARBA00022777"/>
    </source>
</evidence>
<dbReference type="PANTHER" id="PTHR44329:SF293">
    <property type="entry name" value="MITOGEN-ACTIVATED PROTEIN KINASE KINASE KINASE"/>
    <property type="match status" value="1"/>
</dbReference>
<keyword evidence="6" id="KW-0808">Transferase</keyword>
<dbReference type="InterPro" id="IPR001452">
    <property type="entry name" value="SH3_domain"/>
</dbReference>
<dbReference type="PANTHER" id="PTHR44329">
    <property type="entry name" value="SERINE/THREONINE-PROTEIN KINASE TNNI3K-RELATED"/>
    <property type="match status" value="1"/>
</dbReference>
<dbReference type="Gene3D" id="2.30.30.40">
    <property type="entry name" value="SH3 Domains"/>
    <property type="match status" value="1"/>
</dbReference>
<evidence type="ECO:0000256" key="4">
    <source>
        <dbReference type="ARBA" id="ARBA00022443"/>
    </source>
</evidence>
<dbReference type="FunFam" id="3.30.200.20:FF:000085">
    <property type="entry name" value="Mitogen-activated protein kinase kinase kinase"/>
    <property type="match status" value="1"/>
</dbReference>
<reference evidence="18" key="1">
    <citation type="submission" date="2025-08" db="UniProtKB">
        <authorList>
            <consortium name="Ensembl"/>
        </authorList>
    </citation>
    <scope>IDENTIFICATION</scope>
</reference>
<feature type="compositionally biased region" description="Basic and acidic residues" evidence="15">
    <location>
        <begin position="728"/>
        <end position="741"/>
    </location>
</feature>
<feature type="compositionally biased region" description="Basic and acidic residues" evidence="15">
    <location>
        <begin position="860"/>
        <end position="872"/>
    </location>
</feature>
<feature type="compositionally biased region" description="Polar residues" evidence="15">
    <location>
        <begin position="875"/>
        <end position="887"/>
    </location>
</feature>
<evidence type="ECO:0000256" key="14">
    <source>
        <dbReference type="PROSITE-ProRule" id="PRU10141"/>
    </source>
</evidence>
<dbReference type="GeneTree" id="ENSGT00940000159629"/>
<dbReference type="InterPro" id="IPR035779">
    <property type="entry name" value="MLK1-3_SH3"/>
</dbReference>
<keyword evidence="19" id="KW-1185">Reference proteome</keyword>
<reference evidence="18" key="2">
    <citation type="submission" date="2025-09" db="UniProtKB">
        <authorList>
            <consortium name="Ensembl"/>
        </authorList>
    </citation>
    <scope>IDENTIFICATION</scope>
</reference>